<gene>
    <name evidence="1" type="ORF">KIN20_017951</name>
</gene>
<dbReference type="EMBL" id="JAHQIW010003588">
    <property type="protein sequence ID" value="KAJ1359259.1"/>
    <property type="molecule type" value="Genomic_DNA"/>
</dbReference>
<sequence>MDGAAAKSQFFLAETGGGVSDIPQEKQAKHPIFAENLQEFAIVTLTQIGCHFEEKKCGVLSTLSACSPSTISDVVTTGSSYFILDARNATDFVLLPQTSDDYDHPASLMCLSYDNLTLNIRPPFEKLLQRSPSSYKCGILYFILF</sequence>
<name>A0AAD5QRU8_PARTN</name>
<comment type="caution">
    <text evidence="1">The sequence shown here is derived from an EMBL/GenBank/DDBJ whole genome shotgun (WGS) entry which is preliminary data.</text>
</comment>
<dbReference type="AlphaFoldDB" id="A0AAD5QRU8"/>
<organism evidence="1 2">
    <name type="scientific">Parelaphostrongylus tenuis</name>
    <name type="common">Meningeal worm</name>
    <dbReference type="NCBI Taxonomy" id="148309"/>
    <lineage>
        <taxon>Eukaryota</taxon>
        <taxon>Metazoa</taxon>
        <taxon>Ecdysozoa</taxon>
        <taxon>Nematoda</taxon>
        <taxon>Chromadorea</taxon>
        <taxon>Rhabditida</taxon>
        <taxon>Rhabditina</taxon>
        <taxon>Rhabditomorpha</taxon>
        <taxon>Strongyloidea</taxon>
        <taxon>Metastrongylidae</taxon>
        <taxon>Parelaphostrongylus</taxon>
    </lineage>
</organism>
<dbReference type="Proteomes" id="UP001196413">
    <property type="component" value="Unassembled WGS sequence"/>
</dbReference>
<evidence type="ECO:0000313" key="1">
    <source>
        <dbReference type="EMBL" id="KAJ1359259.1"/>
    </source>
</evidence>
<accession>A0AAD5QRU8</accession>
<evidence type="ECO:0000313" key="2">
    <source>
        <dbReference type="Proteomes" id="UP001196413"/>
    </source>
</evidence>
<keyword evidence="2" id="KW-1185">Reference proteome</keyword>
<proteinExistence type="predicted"/>
<protein>
    <submittedName>
        <fullName evidence="1">Uncharacterized protein</fullName>
    </submittedName>
</protein>
<reference evidence="1" key="1">
    <citation type="submission" date="2021-06" db="EMBL/GenBank/DDBJ databases">
        <title>Parelaphostrongylus tenuis whole genome reference sequence.</title>
        <authorList>
            <person name="Garwood T.J."/>
            <person name="Larsen P.A."/>
            <person name="Fountain-Jones N.M."/>
            <person name="Garbe J.R."/>
            <person name="Macchietto M.G."/>
            <person name="Kania S.A."/>
            <person name="Gerhold R.W."/>
            <person name="Richards J.E."/>
            <person name="Wolf T.M."/>
        </authorList>
    </citation>
    <scope>NUCLEOTIDE SEQUENCE</scope>
    <source>
        <strain evidence="1">MNPRO001-30</strain>
        <tissue evidence="1">Meninges</tissue>
    </source>
</reference>